<dbReference type="Pfam" id="PF14469">
    <property type="entry name" value="AKAP28"/>
    <property type="match status" value="1"/>
</dbReference>
<sequence>MDKENENAAIDKVAHMIVKKVISAAQEYYLNNVQKEEGGKLLALFAMSYRVSELSQKNFHSILSFSEAEYAVRNIPWTTCENFSVERGQQQIEEYISTWELHKSWLHCSEFLWEEDLQYSKKYHYRVLWSIPTRRKPIPLATASTYFVIEISKIKPTLPVEVFFFLESSRLIHRYTPLLFYHCHDQGGSRKLFLAKTSRKPVVNEMFTLISERQRKFC</sequence>
<proteinExistence type="predicted"/>
<evidence type="ECO:0000313" key="2">
    <source>
        <dbReference type="Proteomes" id="UP000694428"/>
    </source>
</evidence>
<reference evidence="1" key="1">
    <citation type="submission" date="2025-08" db="UniProtKB">
        <authorList>
            <consortium name="Ensembl"/>
        </authorList>
    </citation>
    <scope>IDENTIFICATION</scope>
</reference>
<dbReference type="InterPro" id="IPR053084">
    <property type="entry name" value="AKAP"/>
</dbReference>
<dbReference type="Ensembl" id="ENSPSTT00000001496.1">
    <property type="protein sequence ID" value="ENSPSTP00000001417.1"/>
    <property type="gene ID" value="ENSPSTG00000001109.1"/>
</dbReference>
<dbReference type="InterPro" id="IPR025663">
    <property type="entry name" value="AKAP_28"/>
</dbReference>
<accession>A0A8C9EJ52</accession>
<evidence type="ECO:0008006" key="3">
    <source>
        <dbReference type="Google" id="ProtNLM"/>
    </source>
</evidence>
<protein>
    <recommendedName>
        <fullName evidence="3">A-kinase anchor protein 14</fullName>
    </recommendedName>
</protein>
<dbReference type="GO" id="GO:0034237">
    <property type="term" value="F:protein kinase A regulatory subunit binding"/>
    <property type="evidence" value="ECO:0007669"/>
    <property type="project" value="TreeGrafter"/>
</dbReference>
<dbReference type="GO" id="GO:0005952">
    <property type="term" value="C:cAMP-dependent protein kinase complex"/>
    <property type="evidence" value="ECO:0007669"/>
    <property type="project" value="TreeGrafter"/>
</dbReference>
<dbReference type="PANTHER" id="PTHR35075:SF1">
    <property type="entry name" value="A-KINASE ANCHOR PROTEIN 14"/>
    <property type="match status" value="1"/>
</dbReference>
<name>A0A8C9EJ52_PAVCR</name>
<organism evidence="1 2">
    <name type="scientific">Pavo cristatus</name>
    <name type="common">Indian peafowl</name>
    <name type="synonym">Blue peafowl</name>
    <dbReference type="NCBI Taxonomy" id="9049"/>
    <lineage>
        <taxon>Eukaryota</taxon>
        <taxon>Metazoa</taxon>
        <taxon>Chordata</taxon>
        <taxon>Craniata</taxon>
        <taxon>Vertebrata</taxon>
        <taxon>Euteleostomi</taxon>
        <taxon>Archelosauria</taxon>
        <taxon>Archosauria</taxon>
        <taxon>Dinosauria</taxon>
        <taxon>Saurischia</taxon>
        <taxon>Theropoda</taxon>
        <taxon>Coelurosauria</taxon>
        <taxon>Aves</taxon>
        <taxon>Neognathae</taxon>
        <taxon>Galloanserae</taxon>
        <taxon>Galliformes</taxon>
        <taxon>Phasianidae</taxon>
        <taxon>Phasianinae</taxon>
        <taxon>Pavo</taxon>
    </lineage>
</organism>
<dbReference type="Proteomes" id="UP000694428">
    <property type="component" value="Unplaced"/>
</dbReference>
<evidence type="ECO:0000313" key="1">
    <source>
        <dbReference type="Ensembl" id="ENSPSTP00000001417.1"/>
    </source>
</evidence>
<keyword evidence="2" id="KW-1185">Reference proteome</keyword>
<dbReference type="PANTHER" id="PTHR35075">
    <property type="entry name" value="A-KINASE ANCHOR PROTEIN 14"/>
    <property type="match status" value="1"/>
</dbReference>
<reference evidence="1" key="2">
    <citation type="submission" date="2025-09" db="UniProtKB">
        <authorList>
            <consortium name="Ensembl"/>
        </authorList>
    </citation>
    <scope>IDENTIFICATION</scope>
</reference>
<dbReference type="AlphaFoldDB" id="A0A8C9EJ52"/>